<protein>
    <submittedName>
        <fullName evidence="1">SRPBCC family protein</fullName>
    </submittedName>
</protein>
<dbReference type="RefSeq" id="WP_327098283.1">
    <property type="nucleotide sequence ID" value="NZ_CP109149.1"/>
</dbReference>
<name>A0ABZ1YS15_9NOCA</name>
<dbReference type="EMBL" id="CP109441">
    <property type="protein sequence ID" value="WUV45070.1"/>
    <property type="molecule type" value="Genomic_DNA"/>
</dbReference>
<evidence type="ECO:0000313" key="1">
    <source>
        <dbReference type="EMBL" id="WUV45070.1"/>
    </source>
</evidence>
<organism evidence="1 2">
    <name type="scientific">Nocardia vinacea</name>
    <dbReference type="NCBI Taxonomy" id="96468"/>
    <lineage>
        <taxon>Bacteria</taxon>
        <taxon>Bacillati</taxon>
        <taxon>Actinomycetota</taxon>
        <taxon>Actinomycetes</taxon>
        <taxon>Mycobacteriales</taxon>
        <taxon>Nocardiaceae</taxon>
        <taxon>Nocardia</taxon>
    </lineage>
</organism>
<proteinExistence type="predicted"/>
<evidence type="ECO:0000313" key="2">
    <source>
        <dbReference type="Proteomes" id="UP001432062"/>
    </source>
</evidence>
<dbReference type="Proteomes" id="UP001432062">
    <property type="component" value="Chromosome"/>
</dbReference>
<keyword evidence="2" id="KW-1185">Reference proteome</keyword>
<reference evidence="1" key="1">
    <citation type="submission" date="2022-10" db="EMBL/GenBank/DDBJ databases">
        <title>The complete genomes of actinobacterial strains from the NBC collection.</title>
        <authorList>
            <person name="Joergensen T.S."/>
            <person name="Alvarez Arevalo M."/>
            <person name="Sterndorff E.B."/>
            <person name="Faurdal D."/>
            <person name="Vuksanovic O."/>
            <person name="Mourched A.-S."/>
            <person name="Charusanti P."/>
            <person name="Shaw S."/>
            <person name="Blin K."/>
            <person name="Weber T."/>
        </authorList>
    </citation>
    <scope>NUCLEOTIDE SEQUENCE</scope>
    <source>
        <strain evidence="1">NBC_01482</strain>
    </source>
</reference>
<sequence>MVRNIHQREYPVPTDQLGALLARAAEPDSPVWPPGWPALVLDRPLGVGADGGHGVIRYRCTEWVPGRRVEFTVAPGSFLVGTHSLDVLDGPWPDSSILRHEIDCRLRGIGYLLWPVAIRWIHDAMIEALLDRTAVSLGHPPVTPARPSPWVNFLRWIFSRRPAARTAAHADSST</sequence>
<dbReference type="SUPFAM" id="SSF55961">
    <property type="entry name" value="Bet v1-like"/>
    <property type="match status" value="1"/>
</dbReference>
<gene>
    <name evidence="1" type="ORF">OG563_39065</name>
</gene>
<accession>A0ABZ1YS15</accession>